<dbReference type="InterPro" id="IPR015424">
    <property type="entry name" value="PyrdxlP-dep_Trfase"/>
</dbReference>
<keyword evidence="9" id="KW-0472">Membrane</keyword>
<evidence type="ECO:0000313" key="11">
    <source>
        <dbReference type="EMBL" id="KAG7308145.1"/>
    </source>
</evidence>
<dbReference type="InterPro" id="IPR002129">
    <property type="entry name" value="PyrdxlP-dep_de-COase"/>
</dbReference>
<evidence type="ECO:0000256" key="7">
    <source>
        <dbReference type="ARBA" id="ARBA00038965"/>
    </source>
</evidence>
<dbReference type="EMBL" id="JAHIBW010000009">
    <property type="protein sequence ID" value="KAG7308145.1"/>
    <property type="molecule type" value="Genomic_DNA"/>
</dbReference>
<dbReference type="SUPFAM" id="SSF55797">
    <property type="entry name" value="PR-1-like"/>
    <property type="match status" value="1"/>
</dbReference>
<dbReference type="Gene3D" id="3.40.33.10">
    <property type="entry name" value="CAP"/>
    <property type="match status" value="1"/>
</dbReference>
<evidence type="ECO:0000256" key="3">
    <source>
        <dbReference type="ARBA" id="ARBA00022525"/>
    </source>
</evidence>
<evidence type="ECO:0000259" key="10">
    <source>
        <dbReference type="SMART" id="SM00198"/>
    </source>
</evidence>
<dbReference type="Proteomes" id="UP000823941">
    <property type="component" value="Chromosome 9"/>
</dbReference>
<dbReference type="Gene3D" id="3.90.1150.10">
    <property type="entry name" value="Aspartate Aminotransferase, domain 1"/>
    <property type="match status" value="1"/>
</dbReference>
<evidence type="ECO:0000256" key="1">
    <source>
        <dbReference type="ARBA" id="ARBA00001933"/>
    </source>
</evidence>
<evidence type="ECO:0000256" key="9">
    <source>
        <dbReference type="SAM" id="Phobius"/>
    </source>
</evidence>
<keyword evidence="9" id="KW-0812">Transmembrane</keyword>
<name>A0ABQ7QSW6_PLUXY</name>
<dbReference type="InterPro" id="IPR015422">
    <property type="entry name" value="PyrdxlP-dep_Trfase_small"/>
</dbReference>
<dbReference type="SUPFAM" id="SSF53383">
    <property type="entry name" value="PLP-dependent transferases"/>
    <property type="match status" value="1"/>
</dbReference>
<evidence type="ECO:0000256" key="5">
    <source>
        <dbReference type="ARBA" id="ARBA00023239"/>
    </source>
</evidence>
<keyword evidence="4" id="KW-0663">Pyridoxal phosphate</keyword>
<sequence length="928" mass="103347">MSDHQPCKAINKLFEKREPWQIVGITASSVLAMVWVYDLMTGRESATVRMRKEFFRWVRRIPMVRRKIEEKMAEINNDFRKDVRKRLAGVNVRRELPLKGLSAEQVAEEVKDHLSLGTVDWKGGNVSGAVYHLSEEISKVACDAYALTAYTNPLHADVFPGINKMEAEIVRMAVNLFHGDDEACGTVTTGGTESILMACKAFRDLAHSKGIKNPQMIVPSTVHSAFDKAGQYLNISIKTIPVDPVTMTVDVEAVRKAIGSRTCLIVGSAPNYPYGTMDNIAALSQLAVEYEVPLHVDACLGGFVSVFMEEAGYQIPPFDFRLKGVASISADTHKYGYAPKGTSVVLYRCAEYRQQQYTVTTEWPGGVYGSPTVNGSRAGGLIAACWATMMYVGKERYVQMTREIIDTARYIERELRLIDGIFVFGKPVTTVIGFGSKKFDIFKMADLLHKKGWSLNALQFPSGIHICVTHAHTQPGVAERFVKDIQDTTAACLKEKGSPVEGKMAIYGVAQEISDRSLVSDITKHFIDSMYYLPKPDERYQPSASCSGMVDARLSAAEKRGIVGRLNRRRSEVARGQLQGFPPAANMMKMRWVDDLALEAQRWAEQCLPISKVEQHDSCRDLYSVTVGQCIATVVGDAPGLKPETLLDMWYIQRLHYKWNASMTSHKKNLHLYADFEQMLNADSFMVGCGRIRFKSSSQGQPRRVERLVCNFAPRGPTPEYNPWAAGPPASACPDYARADTEFPALCALPDSTDQYYSGLQTSPVFHTLEQGILVVTLLELANNSALRRPGGLDSVYLATMGKVDPAVTKPYPYVPGFLRELEDADLFRGENFTSELHNENKSRRHIRNTALPSSITNYFDTTTPRVLLPKVTLDSKPMFPEPDGKTDDTKKDEILKTLIDEYGNASVTSSPNFCVTILLLFFGKHVL</sequence>
<comment type="caution">
    <text evidence="11">The sequence shown here is derived from an EMBL/GenBank/DDBJ whole genome shotgun (WGS) entry which is preliminary data.</text>
</comment>
<dbReference type="Gene3D" id="3.40.640.10">
    <property type="entry name" value="Type I PLP-dependent aspartate aminotransferase-like (Major domain)"/>
    <property type="match status" value="1"/>
</dbReference>
<dbReference type="InterPro" id="IPR035940">
    <property type="entry name" value="CAP_sf"/>
</dbReference>
<proteinExistence type="inferred from homology"/>
<keyword evidence="9" id="KW-1133">Transmembrane helix</keyword>
<dbReference type="InterPro" id="IPR015421">
    <property type="entry name" value="PyrdxlP-dep_Trfase_major"/>
</dbReference>
<dbReference type="PANTHER" id="PTHR42735">
    <property type="match status" value="1"/>
</dbReference>
<evidence type="ECO:0000313" key="12">
    <source>
        <dbReference type="Proteomes" id="UP000823941"/>
    </source>
</evidence>
<feature type="domain" description="SCP" evidence="10">
    <location>
        <begin position="557"/>
        <end position="720"/>
    </location>
</feature>
<organism evidence="11 12">
    <name type="scientific">Plutella xylostella</name>
    <name type="common">Diamondback moth</name>
    <name type="synonym">Plutella maculipennis</name>
    <dbReference type="NCBI Taxonomy" id="51655"/>
    <lineage>
        <taxon>Eukaryota</taxon>
        <taxon>Metazoa</taxon>
        <taxon>Ecdysozoa</taxon>
        <taxon>Arthropoda</taxon>
        <taxon>Hexapoda</taxon>
        <taxon>Insecta</taxon>
        <taxon>Pterygota</taxon>
        <taxon>Neoptera</taxon>
        <taxon>Endopterygota</taxon>
        <taxon>Lepidoptera</taxon>
        <taxon>Glossata</taxon>
        <taxon>Ditrysia</taxon>
        <taxon>Yponomeutoidea</taxon>
        <taxon>Plutellidae</taxon>
        <taxon>Plutella</taxon>
    </lineage>
</organism>
<dbReference type="Pfam" id="PF00188">
    <property type="entry name" value="CAP"/>
    <property type="match status" value="1"/>
</dbReference>
<dbReference type="Gene3D" id="6.10.140.2150">
    <property type="match status" value="1"/>
</dbReference>
<dbReference type="Pfam" id="PF00282">
    <property type="entry name" value="Pyridoxal_deC"/>
    <property type="match status" value="1"/>
</dbReference>
<comment type="subcellular location">
    <subcellularLocation>
        <location evidence="2">Secreted</location>
    </subcellularLocation>
</comment>
<keyword evidence="3" id="KW-0964">Secreted</keyword>
<dbReference type="CDD" id="cd05380">
    <property type="entry name" value="CAP_euk"/>
    <property type="match status" value="1"/>
</dbReference>
<keyword evidence="5" id="KW-0456">Lyase</keyword>
<dbReference type="SMART" id="SM00198">
    <property type="entry name" value="SCP"/>
    <property type="match status" value="1"/>
</dbReference>
<dbReference type="InterPro" id="IPR014044">
    <property type="entry name" value="CAP_dom"/>
</dbReference>
<evidence type="ECO:0000256" key="4">
    <source>
        <dbReference type="ARBA" id="ARBA00022898"/>
    </source>
</evidence>
<comment type="cofactor">
    <cofactor evidence="1">
        <name>pyridoxal 5'-phosphate</name>
        <dbReference type="ChEBI" id="CHEBI:597326"/>
    </cofactor>
</comment>
<dbReference type="InterPro" id="IPR050477">
    <property type="entry name" value="GrpII_AminoAcid_Decarb"/>
</dbReference>
<feature type="transmembrane region" description="Helical" evidence="9">
    <location>
        <begin position="20"/>
        <end position="37"/>
    </location>
</feature>
<dbReference type="PANTHER" id="PTHR42735:SF6">
    <property type="entry name" value="SPHINGOSINE-1-PHOSPHATE LYASE 1"/>
    <property type="match status" value="1"/>
</dbReference>
<dbReference type="EC" id="4.1.2.27" evidence="7"/>
<protein>
    <recommendedName>
        <fullName evidence="7">sphinganine-1-phosphate aldolase</fullName>
        <ecNumber evidence="7">4.1.2.27</ecNumber>
    </recommendedName>
    <alternativeName>
        <fullName evidence="8">Sphingosine-1-phosphate aldolase</fullName>
    </alternativeName>
</protein>
<gene>
    <name evidence="11" type="ORF">JYU34_006806</name>
</gene>
<evidence type="ECO:0000256" key="2">
    <source>
        <dbReference type="ARBA" id="ARBA00004613"/>
    </source>
</evidence>
<evidence type="ECO:0000256" key="6">
    <source>
        <dbReference type="ARBA" id="ARBA00038302"/>
    </source>
</evidence>
<reference evidence="11 12" key="1">
    <citation type="submission" date="2021-06" db="EMBL/GenBank/DDBJ databases">
        <title>A haploid diamondback moth (Plutella xylostella L.) genome assembly resolves 31 chromosomes and identifies a diamide resistance mutation.</title>
        <authorList>
            <person name="Ward C.M."/>
            <person name="Perry K.D."/>
            <person name="Baker G."/>
            <person name="Powis K."/>
            <person name="Heckel D.G."/>
            <person name="Baxter S.W."/>
        </authorList>
    </citation>
    <scope>NUCLEOTIDE SEQUENCE [LARGE SCALE GENOMIC DNA]</scope>
    <source>
        <strain evidence="11 12">LV</strain>
        <tissue evidence="11">Single pupa</tissue>
    </source>
</reference>
<accession>A0ABQ7QSW6</accession>
<comment type="similarity">
    <text evidence="6">Belongs to the group II decarboxylase family. Sphingosine-1-phosphate lyase subfamily.</text>
</comment>
<evidence type="ECO:0000256" key="8">
    <source>
        <dbReference type="ARBA" id="ARBA00042568"/>
    </source>
</evidence>
<keyword evidence="12" id="KW-1185">Reference proteome</keyword>